<dbReference type="PROSITE" id="PS51459">
    <property type="entry name" value="FIDO"/>
    <property type="match status" value="1"/>
</dbReference>
<accession>A0ABX6IE34</accession>
<feature type="compositionally biased region" description="Pro residues" evidence="1">
    <location>
        <begin position="420"/>
        <end position="432"/>
    </location>
</feature>
<dbReference type="InterPro" id="IPR040198">
    <property type="entry name" value="Fido_containing"/>
</dbReference>
<dbReference type="SUPFAM" id="SSF140931">
    <property type="entry name" value="Fic-like"/>
    <property type="match status" value="1"/>
</dbReference>
<feature type="region of interest" description="Disordered" evidence="1">
    <location>
        <begin position="412"/>
        <end position="432"/>
    </location>
</feature>
<dbReference type="PANTHER" id="PTHR13504">
    <property type="entry name" value="FIDO DOMAIN-CONTAINING PROTEIN DDB_G0283145"/>
    <property type="match status" value="1"/>
</dbReference>
<dbReference type="InterPro" id="IPR003812">
    <property type="entry name" value="Fido"/>
</dbReference>
<reference evidence="3" key="1">
    <citation type="journal article" date="2021" name="Nat. Microbiol.">
        <title>Cocultivation of an ultrasmall environmental parasitic bacterium with lytic ability against bacteria associated with wastewater foams.</title>
        <authorList>
            <person name="Batinovic S."/>
            <person name="Rose J.J.A."/>
            <person name="Ratcliffe J."/>
            <person name="Seviour R.J."/>
            <person name="Petrovski S."/>
        </authorList>
    </citation>
    <scope>NUCLEOTIDE SEQUENCE</scope>
    <source>
        <strain evidence="3">CON9</strain>
    </source>
</reference>
<dbReference type="Gene3D" id="1.10.3290.10">
    <property type="entry name" value="Fido-like domain"/>
    <property type="match status" value="1"/>
</dbReference>
<evidence type="ECO:0000313" key="4">
    <source>
        <dbReference type="Proteomes" id="UP001059836"/>
    </source>
</evidence>
<gene>
    <name evidence="3" type="ORF">GII31_03500</name>
</gene>
<keyword evidence="4" id="KW-1185">Reference proteome</keyword>
<evidence type="ECO:0000313" key="3">
    <source>
        <dbReference type="EMBL" id="QHN34107.1"/>
    </source>
</evidence>
<dbReference type="PANTHER" id="PTHR13504:SF38">
    <property type="entry name" value="FIDO DOMAIN-CONTAINING PROTEIN"/>
    <property type="match status" value="1"/>
</dbReference>
<protein>
    <submittedName>
        <fullName evidence="3">Fic family protein</fullName>
    </submittedName>
</protein>
<organism evidence="3 4">
    <name type="scientific">Gordonia pseudamarae</name>
    <dbReference type="NCBI Taxonomy" id="2831662"/>
    <lineage>
        <taxon>Bacteria</taxon>
        <taxon>Bacillati</taxon>
        <taxon>Actinomycetota</taxon>
        <taxon>Actinomycetes</taxon>
        <taxon>Mycobacteriales</taxon>
        <taxon>Gordoniaceae</taxon>
        <taxon>Gordonia</taxon>
    </lineage>
</organism>
<dbReference type="EMBL" id="CP045809">
    <property type="protein sequence ID" value="QHN34107.1"/>
    <property type="molecule type" value="Genomic_DNA"/>
</dbReference>
<sequence length="432" mass="46120">MAHLRDLHWQPADQSGLVASDRRGGRFSAYVPDPLCNRPLALDGELGAAAASAERAIRHLAAVPGSRGLSAISRLLTRSEAISSSMIEGIAPSPQQVALAELGLTESVRGLSDKARLVARNIAVLRAASGELVTSPEVTVADIEALHDGLLQGDHHRGIRVVQNWIGGSNWNPLRAEFVPPPPELVPALMADLVRYVNGASHGPLIQAGLVHAQFETIHPFTDGNGRVGRALIHTVLARGGLSPDAVLPISLVLATLSERYVAGLNSYRYAGGADRVEAGRGQATWLAFFIEATTIAIHQAAQLADDVSALETSWQRKVNQDRAARGLRIAPRADSAAQRILSILPEAPVLTGRSVERLIDVSFNAARGALDELADAGVLTRKVIDRRTTGYLAHDILDLVGITERRLASTQFDTRVAPPSRPVPASPPRRD</sequence>
<dbReference type="InterPro" id="IPR036597">
    <property type="entry name" value="Fido-like_dom_sf"/>
</dbReference>
<dbReference type="Pfam" id="PF02661">
    <property type="entry name" value="Fic"/>
    <property type="match status" value="1"/>
</dbReference>
<name>A0ABX6IE34_9ACTN</name>
<proteinExistence type="predicted"/>
<feature type="domain" description="Fido" evidence="2">
    <location>
        <begin position="138"/>
        <end position="292"/>
    </location>
</feature>
<evidence type="ECO:0000256" key="1">
    <source>
        <dbReference type="SAM" id="MobiDB-lite"/>
    </source>
</evidence>
<dbReference type="RefSeq" id="WP_213246858.1">
    <property type="nucleotide sequence ID" value="NZ_CP045806.1"/>
</dbReference>
<dbReference type="Proteomes" id="UP001059836">
    <property type="component" value="Chromosome"/>
</dbReference>
<evidence type="ECO:0000259" key="2">
    <source>
        <dbReference type="PROSITE" id="PS51459"/>
    </source>
</evidence>